<evidence type="ECO:0000313" key="1">
    <source>
        <dbReference type="EMBL" id="KAK0579065.1"/>
    </source>
</evidence>
<organism evidence="1 2">
    <name type="scientific">Acer saccharum</name>
    <name type="common">Sugar maple</name>
    <dbReference type="NCBI Taxonomy" id="4024"/>
    <lineage>
        <taxon>Eukaryota</taxon>
        <taxon>Viridiplantae</taxon>
        <taxon>Streptophyta</taxon>
        <taxon>Embryophyta</taxon>
        <taxon>Tracheophyta</taxon>
        <taxon>Spermatophyta</taxon>
        <taxon>Magnoliopsida</taxon>
        <taxon>eudicotyledons</taxon>
        <taxon>Gunneridae</taxon>
        <taxon>Pentapetalae</taxon>
        <taxon>rosids</taxon>
        <taxon>malvids</taxon>
        <taxon>Sapindales</taxon>
        <taxon>Sapindaceae</taxon>
        <taxon>Hippocastanoideae</taxon>
        <taxon>Acereae</taxon>
        <taxon>Acer</taxon>
    </lineage>
</organism>
<proteinExistence type="predicted"/>
<dbReference type="EMBL" id="JAUESC010000385">
    <property type="protein sequence ID" value="KAK0579065.1"/>
    <property type="molecule type" value="Genomic_DNA"/>
</dbReference>
<protein>
    <submittedName>
        <fullName evidence="1">Uncharacterized protein</fullName>
    </submittedName>
</protein>
<evidence type="ECO:0000313" key="2">
    <source>
        <dbReference type="Proteomes" id="UP001168877"/>
    </source>
</evidence>
<dbReference type="Proteomes" id="UP001168877">
    <property type="component" value="Unassembled WGS sequence"/>
</dbReference>
<gene>
    <name evidence="1" type="ORF">LWI29_020304</name>
</gene>
<name>A0AA39RSA8_ACESA</name>
<reference evidence="1" key="2">
    <citation type="submission" date="2023-06" db="EMBL/GenBank/DDBJ databases">
        <authorList>
            <person name="Swenson N.G."/>
            <person name="Wegrzyn J.L."/>
            <person name="Mcevoy S.L."/>
        </authorList>
    </citation>
    <scope>NUCLEOTIDE SEQUENCE</scope>
    <source>
        <strain evidence="1">NS2018</strain>
        <tissue evidence="1">Leaf</tissue>
    </source>
</reference>
<reference evidence="1" key="1">
    <citation type="journal article" date="2022" name="Plant J.">
        <title>Strategies of tolerance reflected in two North American maple genomes.</title>
        <authorList>
            <person name="McEvoy S.L."/>
            <person name="Sezen U.U."/>
            <person name="Trouern-Trend A."/>
            <person name="McMahon S.M."/>
            <person name="Schaberg P.G."/>
            <person name="Yang J."/>
            <person name="Wegrzyn J.L."/>
            <person name="Swenson N.G."/>
        </authorList>
    </citation>
    <scope>NUCLEOTIDE SEQUENCE</scope>
    <source>
        <strain evidence="1">NS2018</strain>
    </source>
</reference>
<comment type="caution">
    <text evidence="1">The sequence shown here is derived from an EMBL/GenBank/DDBJ whole genome shotgun (WGS) entry which is preliminary data.</text>
</comment>
<keyword evidence="2" id="KW-1185">Reference proteome</keyword>
<dbReference type="AlphaFoldDB" id="A0AA39RSA8"/>
<accession>A0AA39RSA8</accession>
<sequence length="169" mass="17886">MDTNLRFYGDPYLTTIDILLGTVERPKAELCPRFPSIGCISITFTAGYRCTPYHCDIATAGCHDFSIIPASSRATSGSNRAISAMLGNAPVATLVAPDNAPAAHLAALETDTVAHPKTGLAAHPPVATATHPMRQALREPPNRRHYLISAMNLPIDAIAPPSIRSSSNG</sequence>